<dbReference type="Gene3D" id="3.40.366.10">
    <property type="entry name" value="Malonyl-Coenzyme A Acyl Carrier Protein, domain 2"/>
    <property type="match status" value="1"/>
</dbReference>
<evidence type="ECO:0000256" key="5">
    <source>
        <dbReference type="SAM" id="MobiDB-lite"/>
    </source>
</evidence>
<dbReference type="EC" id="2.3.1.39" evidence="1"/>
<reference evidence="7 8" key="1">
    <citation type="submission" date="2024-09" db="EMBL/GenBank/DDBJ databases">
        <authorList>
            <person name="Sun Q."/>
            <person name="Mori K."/>
        </authorList>
    </citation>
    <scope>NUCLEOTIDE SEQUENCE [LARGE SCALE GENOMIC DNA]</scope>
    <source>
        <strain evidence="7 8">JCM 3324</strain>
    </source>
</reference>
<dbReference type="InterPro" id="IPR050858">
    <property type="entry name" value="Mal-CoA-ACP_Trans/PKS_FabD"/>
</dbReference>
<dbReference type="InterPro" id="IPR014043">
    <property type="entry name" value="Acyl_transferase_dom"/>
</dbReference>
<organism evidence="7 8">
    <name type="scientific">Nonomuraea salmonea</name>
    <dbReference type="NCBI Taxonomy" id="46181"/>
    <lineage>
        <taxon>Bacteria</taxon>
        <taxon>Bacillati</taxon>
        <taxon>Actinomycetota</taxon>
        <taxon>Actinomycetes</taxon>
        <taxon>Streptosporangiales</taxon>
        <taxon>Streptosporangiaceae</taxon>
        <taxon>Nonomuraea</taxon>
    </lineage>
</organism>
<gene>
    <name evidence="7" type="ORF">ACFFR3_42700</name>
</gene>
<dbReference type="RefSeq" id="WP_379484997.1">
    <property type="nucleotide sequence ID" value="NZ_JBHMCF010000046.1"/>
</dbReference>
<dbReference type="EMBL" id="JBHMCF010000046">
    <property type="protein sequence ID" value="MFB9476248.1"/>
    <property type="molecule type" value="Genomic_DNA"/>
</dbReference>
<keyword evidence="2 7" id="KW-0808">Transferase</keyword>
<sequence>MTVAFLYPGQGTQRPGMLHDLPGHPAVAATLAEAEDILPGSSRQDDARALASTVTTQIALCVAGVAATRALAAEGAAPDAVAGHSAGAFPAAVTAGVLTFAEALAAVRHRAELMRDAYPSGYGMAAVLGLGVPRARALIESITMDDDPAYLAVIDADQQVVAAGSVRALSRLEAAAEQAGARRVHRLPIAVPSHCPLLAGVADAMADHLGTVPRRPLTVPYLGGRTGRALQDADAVLDDLARGVAATLRWRDVVALLGELGTTLFVQAPPGSVVARLAGAANPGARAITLADTRLTDAVELARHAGRSRLPAGDDGHLSRRRGHQPSSGG</sequence>
<evidence type="ECO:0000256" key="1">
    <source>
        <dbReference type="ARBA" id="ARBA00013258"/>
    </source>
</evidence>
<comment type="caution">
    <text evidence="7">The sequence shown here is derived from an EMBL/GenBank/DDBJ whole genome shotgun (WGS) entry which is preliminary data.</text>
</comment>
<dbReference type="InterPro" id="IPR016035">
    <property type="entry name" value="Acyl_Trfase/lysoPLipase"/>
</dbReference>
<dbReference type="SUPFAM" id="SSF52151">
    <property type="entry name" value="FabD/lysophospholipase-like"/>
    <property type="match status" value="1"/>
</dbReference>
<evidence type="ECO:0000259" key="6">
    <source>
        <dbReference type="SMART" id="SM00827"/>
    </source>
</evidence>
<keyword evidence="3 7" id="KW-0012">Acyltransferase</keyword>
<evidence type="ECO:0000313" key="7">
    <source>
        <dbReference type="EMBL" id="MFB9476248.1"/>
    </source>
</evidence>
<evidence type="ECO:0000256" key="2">
    <source>
        <dbReference type="ARBA" id="ARBA00022679"/>
    </source>
</evidence>
<name>A0ABV5P112_9ACTN</name>
<keyword evidence="8" id="KW-1185">Reference proteome</keyword>
<comment type="catalytic activity">
    <reaction evidence="4">
        <text>holo-[ACP] + malonyl-CoA = malonyl-[ACP] + CoA</text>
        <dbReference type="Rhea" id="RHEA:41792"/>
        <dbReference type="Rhea" id="RHEA-COMP:9623"/>
        <dbReference type="Rhea" id="RHEA-COMP:9685"/>
        <dbReference type="ChEBI" id="CHEBI:57287"/>
        <dbReference type="ChEBI" id="CHEBI:57384"/>
        <dbReference type="ChEBI" id="CHEBI:64479"/>
        <dbReference type="ChEBI" id="CHEBI:78449"/>
        <dbReference type="EC" id="2.3.1.39"/>
    </reaction>
</comment>
<dbReference type="Gene3D" id="3.30.70.250">
    <property type="entry name" value="Malonyl-CoA ACP transacylase, ACP-binding"/>
    <property type="match status" value="1"/>
</dbReference>
<accession>A0ABV5P112</accession>
<dbReference type="GO" id="GO:0004314">
    <property type="term" value="F:[acyl-carrier-protein] S-malonyltransferase activity"/>
    <property type="evidence" value="ECO:0007669"/>
    <property type="project" value="UniProtKB-EC"/>
</dbReference>
<evidence type="ECO:0000256" key="3">
    <source>
        <dbReference type="ARBA" id="ARBA00023315"/>
    </source>
</evidence>
<feature type="region of interest" description="Disordered" evidence="5">
    <location>
        <begin position="306"/>
        <end position="330"/>
    </location>
</feature>
<dbReference type="PANTHER" id="PTHR42681">
    <property type="entry name" value="MALONYL-COA-ACYL CARRIER PROTEIN TRANSACYLASE, MITOCHONDRIAL"/>
    <property type="match status" value="1"/>
</dbReference>
<protein>
    <recommendedName>
        <fullName evidence="1">[acyl-carrier-protein] S-malonyltransferase</fullName>
        <ecNumber evidence="1">2.3.1.39</ecNumber>
    </recommendedName>
</protein>
<feature type="domain" description="Malonyl-CoA:ACP transacylase (MAT)" evidence="6">
    <location>
        <begin position="6"/>
        <end position="324"/>
    </location>
</feature>
<dbReference type="PANTHER" id="PTHR42681:SF1">
    <property type="entry name" value="MALONYL-COA-ACYL CARRIER PROTEIN TRANSACYLASE, MITOCHONDRIAL"/>
    <property type="match status" value="1"/>
</dbReference>
<dbReference type="Pfam" id="PF00698">
    <property type="entry name" value="Acyl_transf_1"/>
    <property type="match status" value="1"/>
</dbReference>
<dbReference type="SMART" id="SM00827">
    <property type="entry name" value="PKS_AT"/>
    <property type="match status" value="1"/>
</dbReference>
<dbReference type="InterPro" id="IPR001227">
    <property type="entry name" value="Ac_transferase_dom_sf"/>
</dbReference>
<proteinExistence type="predicted"/>
<evidence type="ECO:0000256" key="4">
    <source>
        <dbReference type="ARBA" id="ARBA00048462"/>
    </source>
</evidence>
<evidence type="ECO:0000313" key="8">
    <source>
        <dbReference type="Proteomes" id="UP001589568"/>
    </source>
</evidence>
<dbReference type="InterPro" id="IPR016036">
    <property type="entry name" value="Malonyl_transacylase_ACP-bd"/>
</dbReference>
<dbReference type="SUPFAM" id="SSF55048">
    <property type="entry name" value="Probable ACP-binding domain of malonyl-CoA ACP transacylase"/>
    <property type="match status" value="1"/>
</dbReference>
<dbReference type="Proteomes" id="UP001589568">
    <property type="component" value="Unassembled WGS sequence"/>
</dbReference>